<evidence type="ECO:0008006" key="3">
    <source>
        <dbReference type="Google" id="ProtNLM"/>
    </source>
</evidence>
<protein>
    <recommendedName>
        <fullName evidence="3">DoxX family protein</fullName>
    </recommendedName>
</protein>
<dbReference type="EMBL" id="NWBP01000033">
    <property type="protein sequence ID" value="PCC82051.1"/>
    <property type="molecule type" value="Genomic_DNA"/>
</dbReference>
<comment type="caution">
    <text evidence="1">The sequence shown here is derived from an EMBL/GenBank/DDBJ whole genome shotgun (WGS) entry which is preliminary data.</text>
</comment>
<proteinExistence type="predicted"/>
<organism evidence="1 2">
    <name type="scientific">Corynebacterium accolens</name>
    <dbReference type="NCBI Taxonomy" id="38284"/>
    <lineage>
        <taxon>Bacteria</taxon>
        <taxon>Bacillati</taxon>
        <taxon>Actinomycetota</taxon>
        <taxon>Actinomycetes</taxon>
        <taxon>Mycobacteriales</taxon>
        <taxon>Corynebacteriaceae</taxon>
        <taxon>Corynebacterium</taxon>
    </lineage>
</organism>
<dbReference type="Proteomes" id="UP000218690">
    <property type="component" value="Unassembled WGS sequence"/>
</dbReference>
<evidence type="ECO:0000313" key="1">
    <source>
        <dbReference type="EMBL" id="PCC82051.1"/>
    </source>
</evidence>
<dbReference type="PANTHER" id="PTHR36974:SF1">
    <property type="entry name" value="DOXX FAMILY MEMBRANE PROTEIN"/>
    <property type="match status" value="1"/>
</dbReference>
<accession>A0A2A4AHS8</accession>
<dbReference type="PANTHER" id="PTHR36974">
    <property type="entry name" value="MEMBRANE PROTEIN-RELATED"/>
    <property type="match status" value="1"/>
</dbReference>
<sequence length="125" mass="14044">MAIDWKRARALTFGSVMLSMGTLHFVKKEEFESIVPPRLPGGARFYNYASGIWELATGAAVINERTRSVGGWSAVALLLAVWPANMYHARKDWNQSSTGVGKKLYHVLRQPAQLLIIREALQFVR</sequence>
<reference evidence="1 2" key="1">
    <citation type="submission" date="2017-09" db="EMBL/GenBank/DDBJ databases">
        <title>Draft Genome Sequence of Corynebacterium accolens AH4003.</title>
        <authorList>
            <person name="Chen Y."/>
            <person name="Oosthuysen W.F."/>
            <person name="Kelley S."/>
            <person name="Horswill A."/>
        </authorList>
    </citation>
    <scope>NUCLEOTIDE SEQUENCE [LARGE SCALE GENOMIC DNA]</scope>
    <source>
        <strain evidence="1 2">AH4003</strain>
    </source>
</reference>
<evidence type="ECO:0000313" key="2">
    <source>
        <dbReference type="Proteomes" id="UP000218690"/>
    </source>
</evidence>
<name>A0A2A4AHS8_9CORY</name>
<gene>
    <name evidence="1" type="ORF">COM45_10075</name>
</gene>
<dbReference type="AlphaFoldDB" id="A0A2A4AHS8"/>